<organism evidence="1 2">
    <name type="scientific">Fomitopsis schrenkii</name>
    <name type="common">Brown rot fungus</name>
    <dbReference type="NCBI Taxonomy" id="2126942"/>
    <lineage>
        <taxon>Eukaryota</taxon>
        <taxon>Fungi</taxon>
        <taxon>Dikarya</taxon>
        <taxon>Basidiomycota</taxon>
        <taxon>Agaricomycotina</taxon>
        <taxon>Agaricomycetes</taxon>
        <taxon>Polyporales</taxon>
        <taxon>Fomitopsis</taxon>
    </lineage>
</organism>
<protein>
    <submittedName>
        <fullName evidence="1">Uncharacterized protein</fullName>
    </submittedName>
</protein>
<proteinExistence type="predicted"/>
<dbReference type="InParanoid" id="S8EA94"/>
<evidence type="ECO:0000313" key="1">
    <source>
        <dbReference type="EMBL" id="EPT01922.1"/>
    </source>
</evidence>
<sequence length="242" mass="27475">MATHWWRVVTNPSFLTDDELHAIMDADYIVLSLTPSDPTTIPETVTFCQVIGVLHRVWRTSQPRYSYINGWINLDEAGNDAIDWNAFGRDHARNLATLRRATAIARFPPTVGPPEGVFKDIAKLRRATAKAHSPPLVGPSEGVKSLPITGQISDRMRRLLQRETYVFFHTHIYFFQHAETDIYVVQVFEKHAWGIHLLLRGRINGAQRTLISVPALAHLSLDLTTIVPSIKRARSMLEVDEY</sequence>
<dbReference type="HOGENOM" id="CLU_1277641_0_0_1"/>
<dbReference type="Proteomes" id="UP000015241">
    <property type="component" value="Unassembled WGS sequence"/>
</dbReference>
<accession>S8EA94</accession>
<evidence type="ECO:0000313" key="2">
    <source>
        <dbReference type="Proteomes" id="UP000015241"/>
    </source>
</evidence>
<dbReference type="AlphaFoldDB" id="S8EA94"/>
<name>S8EA94_FOMSC</name>
<dbReference type="EMBL" id="KE504138">
    <property type="protein sequence ID" value="EPT01922.1"/>
    <property type="molecule type" value="Genomic_DNA"/>
</dbReference>
<reference evidence="1 2" key="1">
    <citation type="journal article" date="2012" name="Science">
        <title>The Paleozoic origin of enzymatic lignin decomposition reconstructed from 31 fungal genomes.</title>
        <authorList>
            <person name="Floudas D."/>
            <person name="Binder M."/>
            <person name="Riley R."/>
            <person name="Barry K."/>
            <person name="Blanchette R.A."/>
            <person name="Henrissat B."/>
            <person name="Martinez A.T."/>
            <person name="Otillar R."/>
            <person name="Spatafora J.W."/>
            <person name="Yadav J.S."/>
            <person name="Aerts A."/>
            <person name="Benoit I."/>
            <person name="Boyd A."/>
            <person name="Carlson A."/>
            <person name="Copeland A."/>
            <person name="Coutinho P.M."/>
            <person name="de Vries R.P."/>
            <person name="Ferreira P."/>
            <person name="Findley K."/>
            <person name="Foster B."/>
            <person name="Gaskell J."/>
            <person name="Glotzer D."/>
            <person name="Gorecki P."/>
            <person name="Heitman J."/>
            <person name="Hesse C."/>
            <person name="Hori C."/>
            <person name="Igarashi K."/>
            <person name="Jurgens J.A."/>
            <person name="Kallen N."/>
            <person name="Kersten P."/>
            <person name="Kohler A."/>
            <person name="Kuees U."/>
            <person name="Kumar T.K.A."/>
            <person name="Kuo A."/>
            <person name="LaButti K."/>
            <person name="Larrondo L.F."/>
            <person name="Lindquist E."/>
            <person name="Ling A."/>
            <person name="Lombard V."/>
            <person name="Lucas S."/>
            <person name="Lundell T."/>
            <person name="Martin R."/>
            <person name="McLaughlin D.J."/>
            <person name="Morgenstern I."/>
            <person name="Morin E."/>
            <person name="Murat C."/>
            <person name="Nagy L.G."/>
            <person name="Nolan M."/>
            <person name="Ohm R.A."/>
            <person name="Patyshakuliyeva A."/>
            <person name="Rokas A."/>
            <person name="Ruiz-Duenas F.J."/>
            <person name="Sabat G."/>
            <person name="Salamov A."/>
            <person name="Samejima M."/>
            <person name="Schmutz J."/>
            <person name="Slot J.C."/>
            <person name="St John F."/>
            <person name="Stenlid J."/>
            <person name="Sun H."/>
            <person name="Sun S."/>
            <person name="Syed K."/>
            <person name="Tsang A."/>
            <person name="Wiebenga A."/>
            <person name="Young D."/>
            <person name="Pisabarro A."/>
            <person name="Eastwood D.C."/>
            <person name="Martin F."/>
            <person name="Cullen D."/>
            <person name="Grigoriev I.V."/>
            <person name="Hibbett D.S."/>
        </authorList>
    </citation>
    <scope>NUCLEOTIDE SEQUENCE</scope>
    <source>
        <strain evidence="2">FP-58527</strain>
    </source>
</reference>
<keyword evidence="2" id="KW-1185">Reference proteome</keyword>
<gene>
    <name evidence="1" type="ORF">FOMPIDRAFT_1041075</name>
</gene>